<gene>
    <name evidence="3" type="ORF">DCF25_01280</name>
</gene>
<protein>
    <submittedName>
        <fullName evidence="3">Uncharacterized protein</fullName>
    </submittedName>
</protein>
<organism evidence="3 4">
    <name type="scientific">Leptolyngbya foveolarum</name>
    <dbReference type="NCBI Taxonomy" id="47253"/>
    <lineage>
        <taxon>Bacteria</taxon>
        <taxon>Bacillati</taxon>
        <taxon>Cyanobacteriota</taxon>
        <taxon>Cyanophyceae</taxon>
        <taxon>Leptolyngbyales</taxon>
        <taxon>Leptolyngbyaceae</taxon>
        <taxon>Leptolyngbya group</taxon>
        <taxon>Leptolyngbya</taxon>
    </lineage>
</organism>
<dbReference type="EMBL" id="QBMC01000004">
    <property type="protein sequence ID" value="PZO23082.1"/>
    <property type="molecule type" value="Genomic_DNA"/>
</dbReference>
<keyword evidence="2" id="KW-0472">Membrane</keyword>
<reference evidence="4" key="1">
    <citation type="submission" date="2018-04" db="EMBL/GenBank/DDBJ databases">
        <authorList>
            <person name="Cornet L."/>
        </authorList>
    </citation>
    <scope>NUCLEOTIDE SEQUENCE [LARGE SCALE GENOMIC DNA]</scope>
</reference>
<reference evidence="3 4" key="2">
    <citation type="submission" date="2018-06" db="EMBL/GenBank/DDBJ databases">
        <title>Metagenomic assembly of (sub)arctic Cyanobacteria and their associated microbiome from non-axenic cultures.</title>
        <authorList>
            <person name="Baurain D."/>
        </authorList>
    </citation>
    <scope>NUCLEOTIDE SEQUENCE [LARGE SCALE GENOMIC DNA]</scope>
    <source>
        <strain evidence="3">ULC129bin1</strain>
    </source>
</reference>
<feature type="region of interest" description="Disordered" evidence="1">
    <location>
        <begin position="182"/>
        <end position="273"/>
    </location>
</feature>
<dbReference type="Proteomes" id="UP000249354">
    <property type="component" value="Unassembled WGS sequence"/>
</dbReference>
<evidence type="ECO:0000313" key="4">
    <source>
        <dbReference type="Proteomes" id="UP000249354"/>
    </source>
</evidence>
<evidence type="ECO:0000256" key="1">
    <source>
        <dbReference type="SAM" id="MobiDB-lite"/>
    </source>
</evidence>
<dbReference type="AlphaFoldDB" id="A0A2W4URH7"/>
<name>A0A2W4URH7_9CYAN</name>
<keyword evidence="2" id="KW-1133">Transmembrane helix</keyword>
<sequence>MPPKVARSKSNRKPNRSRAAKNSTQGLRLWIGLAILCGLGLVAFVLLLRLLLPVLLLTGLVALGYWIWRTVHRQQQQQRRRQTRLNTQFYQLLKRQQGRISALDFAMFTQTDGIVAQNYLNEQAQAFSTYCETTIQGDIIYVFNLAAIDQPTHHETAQAAWAEQARSQRAQVESTQAALISAQQMRSLRQPSQKKTTEKPIIPLPAPPDQYRDLRAEVRSPIAPKLQPKQIKPASPASTPTAPMPAESTGAQRRKSAQLPLSKSHRRTLRNDQAVVTIDVSAVRS</sequence>
<feature type="compositionally biased region" description="Polar residues" evidence="1">
    <location>
        <begin position="182"/>
        <end position="194"/>
    </location>
</feature>
<feature type="transmembrane region" description="Helical" evidence="2">
    <location>
        <begin position="27"/>
        <end position="48"/>
    </location>
</feature>
<accession>A0A2W4URH7</accession>
<feature type="transmembrane region" description="Helical" evidence="2">
    <location>
        <begin position="54"/>
        <end position="71"/>
    </location>
</feature>
<feature type="compositionally biased region" description="Basic residues" evidence="1">
    <location>
        <begin position="1"/>
        <end position="19"/>
    </location>
</feature>
<feature type="region of interest" description="Disordered" evidence="1">
    <location>
        <begin position="1"/>
        <end position="20"/>
    </location>
</feature>
<feature type="compositionally biased region" description="Low complexity" evidence="1">
    <location>
        <begin position="233"/>
        <end position="249"/>
    </location>
</feature>
<comment type="caution">
    <text evidence="3">The sequence shown here is derived from an EMBL/GenBank/DDBJ whole genome shotgun (WGS) entry which is preliminary data.</text>
</comment>
<proteinExistence type="predicted"/>
<keyword evidence="2" id="KW-0812">Transmembrane</keyword>
<evidence type="ECO:0000313" key="3">
    <source>
        <dbReference type="EMBL" id="PZO23082.1"/>
    </source>
</evidence>
<evidence type="ECO:0000256" key="2">
    <source>
        <dbReference type="SAM" id="Phobius"/>
    </source>
</evidence>